<dbReference type="EMBL" id="BAAAEW010000020">
    <property type="protein sequence ID" value="GAA0754537.1"/>
    <property type="molecule type" value="Genomic_DNA"/>
</dbReference>
<dbReference type="Gene3D" id="3.40.1730.10">
    <property type="entry name" value="pa0076 domain"/>
    <property type="match status" value="1"/>
</dbReference>
<comment type="caution">
    <text evidence="1">The sequence shown here is derived from an EMBL/GenBank/DDBJ whole genome shotgun (WGS) entry which is preliminary data.</text>
</comment>
<proteinExistence type="predicted"/>
<dbReference type="RefSeq" id="WP_231013001.1">
    <property type="nucleotide sequence ID" value="NZ_BAAAEW010000020.1"/>
</dbReference>
<evidence type="ECO:0000313" key="2">
    <source>
        <dbReference type="Proteomes" id="UP001500279"/>
    </source>
</evidence>
<protein>
    <recommendedName>
        <fullName evidence="3">Type VI secretion system-associated protein TagF</fullName>
    </recommendedName>
</protein>
<dbReference type="InterPro" id="IPR017748">
    <property type="entry name" value="TagF"/>
</dbReference>
<evidence type="ECO:0000313" key="1">
    <source>
        <dbReference type="EMBL" id="GAA0754537.1"/>
    </source>
</evidence>
<keyword evidence="2" id="KW-1185">Reference proteome</keyword>
<accession>A0ABP3VGN2</accession>
<gene>
    <name evidence="1" type="ORF">GCM10009107_31140</name>
</gene>
<reference evidence="2" key="1">
    <citation type="journal article" date="2019" name="Int. J. Syst. Evol. Microbiol.">
        <title>The Global Catalogue of Microorganisms (GCM) 10K type strain sequencing project: providing services to taxonomists for standard genome sequencing and annotation.</title>
        <authorList>
            <consortium name="The Broad Institute Genomics Platform"/>
            <consortium name="The Broad Institute Genome Sequencing Center for Infectious Disease"/>
            <person name="Wu L."/>
            <person name="Ma J."/>
        </authorList>
    </citation>
    <scope>NUCLEOTIDE SEQUENCE [LARGE SCALE GENOMIC DNA]</scope>
    <source>
        <strain evidence="2">JCM 15503</strain>
    </source>
</reference>
<sequence>MAAVETETSAQGPPGWYGKLASLGDFAQRRLPPHWVRHCDTWLAGLMRELPHELGPRWLDTYLTAPVLRFAWAPGVVDMRWWFGVLMPSCDNVGRYFPLLITQSRMHPPIDRQSLDHLERWYTVVARVALQTLGDGASVDGFEQALAGAPAWPLAGMPPPAPIAEGPWLQFTASSSSWRDAVPLLAAGELLERLAGCTLWSPALPAPAPANLRWGPGLPTVTGFAGLLKADGQT</sequence>
<dbReference type="InterPro" id="IPR038225">
    <property type="entry name" value="TagF_sf"/>
</dbReference>
<dbReference type="Proteomes" id="UP001500279">
    <property type="component" value="Unassembled WGS sequence"/>
</dbReference>
<name>A0ABP3VGN2_9BURK</name>
<dbReference type="Pfam" id="PF09867">
    <property type="entry name" value="TagF_N"/>
    <property type="match status" value="1"/>
</dbReference>
<evidence type="ECO:0008006" key="3">
    <source>
        <dbReference type="Google" id="ProtNLM"/>
    </source>
</evidence>
<dbReference type="NCBIfam" id="TIGR03373">
    <property type="entry name" value="VI_minor_4"/>
    <property type="match status" value="1"/>
</dbReference>
<organism evidence="1 2">
    <name type="scientific">Ideonella azotifigens</name>
    <dbReference type="NCBI Taxonomy" id="513160"/>
    <lineage>
        <taxon>Bacteria</taxon>
        <taxon>Pseudomonadati</taxon>
        <taxon>Pseudomonadota</taxon>
        <taxon>Betaproteobacteria</taxon>
        <taxon>Burkholderiales</taxon>
        <taxon>Sphaerotilaceae</taxon>
        <taxon>Ideonella</taxon>
    </lineage>
</organism>